<comment type="caution">
    <text evidence="3">The sequence shown here is derived from an EMBL/GenBank/DDBJ whole genome shotgun (WGS) entry which is preliminary data.</text>
</comment>
<name>A0A7W4YMK9_9MICO</name>
<evidence type="ECO:0000259" key="2">
    <source>
        <dbReference type="Pfam" id="PF14258"/>
    </source>
</evidence>
<keyword evidence="1" id="KW-1133">Transmembrane helix</keyword>
<dbReference type="InterPro" id="IPR025646">
    <property type="entry name" value="DUF4350"/>
</dbReference>
<gene>
    <name evidence="3" type="ORF">FHX49_001887</name>
</gene>
<keyword evidence="1" id="KW-0472">Membrane</keyword>
<keyword evidence="1" id="KW-0812">Transmembrane</keyword>
<dbReference type="Pfam" id="PF14258">
    <property type="entry name" value="DUF4350"/>
    <property type="match status" value="1"/>
</dbReference>
<dbReference type="AlphaFoldDB" id="A0A7W4YMK9"/>
<proteinExistence type="predicted"/>
<sequence>MRQLLRSPAARSRRGRVIGWIAIVLVLVVTAIIGAAVTANIGWSARGAFDPESPGPNGAQAIAEILKDQGIRVDVVRTYDDALAAVSDDAVTLVLPDSPLLEDDDLRELADSADRVVVPNIGSRGLRVLFPGAESVGYGDFAPVAAACDSDIAARAGAVVVGNEFSVPASAAGCYPSHGGFGLLLGDGISAIDGTELFTNTYLAENGNASLGLQLLGSLPTVVWYVPSADDQRGNAAPELGDLTPGWVTPAMTLSIIATIAAAVWRGRRFGPLVAERLPVSVRANETTEGRARLYGRARDAGHAADQIRLGALARIRRQLSLGKGATTQEISDAAATRAGMDTQRVRGILFESVPHTDRELVELVSQLDAVEAAVVAASRPERNSQ</sequence>
<feature type="domain" description="DUF4350" evidence="2">
    <location>
        <begin position="51"/>
        <end position="216"/>
    </location>
</feature>
<feature type="transmembrane region" description="Helical" evidence="1">
    <location>
        <begin position="20"/>
        <end position="43"/>
    </location>
</feature>
<accession>A0A7W4YMK9</accession>
<organism evidence="3 4">
    <name type="scientific">Microbacterium endophyticum</name>
    <dbReference type="NCBI Taxonomy" id="1526412"/>
    <lineage>
        <taxon>Bacteria</taxon>
        <taxon>Bacillati</taxon>
        <taxon>Actinomycetota</taxon>
        <taxon>Actinomycetes</taxon>
        <taxon>Micrococcales</taxon>
        <taxon>Microbacteriaceae</taxon>
        <taxon>Microbacterium</taxon>
    </lineage>
</organism>
<dbReference type="Proteomes" id="UP000529310">
    <property type="component" value="Unassembled WGS sequence"/>
</dbReference>
<evidence type="ECO:0000313" key="4">
    <source>
        <dbReference type="Proteomes" id="UP000529310"/>
    </source>
</evidence>
<reference evidence="3 4" key="1">
    <citation type="submission" date="2020-08" db="EMBL/GenBank/DDBJ databases">
        <title>Sequencing the genomes of 1000 actinobacteria strains.</title>
        <authorList>
            <person name="Klenk H.-P."/>
        </authorList>
    </citation>
    <scope>NUCLEOTIDE SEQUENCE [LARGE SCALE GENOMIC DNA]</scope>
    <source>
        <strain evidence="3 4">DSM 27099</strain>
    </source>
</reference>
<dbReference type="RefSeq" id="WP_241246261.1">
    <property type="nucleotide sequence ID" value="NZ_CP049255.1"/>
</dbReference>
<evidence type="ECO:0000313" key="3">
    <source>
        <dbReference type="EMBL" id="MBB2976313.1"/>
    </source>
</evidence>
<protein>
    <recommendedName>
        <fullName evidence="2">DUF4350 domain-containing protein</fullName>
    </recommendedName>
</protein>
<keyword evidence="4" id="KW-1185">Reference proteome</keyword>
<dbReference type="EMBL" id="JACHWQ010000005">
    <property type="protein sequence ID" value="MBB2976313.1"/>
    <property type="molecule type" value="Genomic_DNA"/>
</dbReference>
<evidence type="ECO:0000256" key="1">
    <source>
        <dbReference type="SAM" id="Phobius"/>
    </source>
</evidence>